<feature type="non-terminal residue" evidence="1">
    <location>
        <position position="75"/>
    </location>
</feature>
<dbReference type="Proteomes" id="UP000789366">
    <property type="component" value="Unassembled WGS sequence"/>
</dbReference>
<gene>
    <name evidence="1" type="ORF">SPELUC_LOCUS17428</name>
</gene>
<sequence>FAKAVIESLKERFSDYSLVDAFCIFDPKELPINKSILGYYGQESIQKLINFYSTLKFIKDNEISAIINGTELLQK</sequence>
<name>A0ACA9RI07_9GLOM</name>
<accession>A0ACA9RI07</accession>
<protein>
    <submittedName>
        <fullName evidence="1">4016_t:CDS:1</fullName>
    </submittedName>
</protein>
<proteinExistence type="predicted"/>
<dbReference type="EMBL" id="CAJVPW010071414">
    <property type="protein sequence ID" value="CAG8793372.1"/>
    <property type="molecule type" value="Genomic_DNA"/>
</dbReference>
<reference evidence="1" key="1">
    <citation type="submission" date="2021-06" db="EMBL/GenBank/DDBJ databases">
        <authorList>
            <person name="Kallberg Y."/>
            <person name="Tangrot J."/>
            <person name="Rosling A."/>
        </authorList>
    </citation>
    <scope>NUCLEOTIDE SEQUENCE</scope>
    <source>
        <strain evidence="1">28 12/20/2015</strain>
    </source>
</reference>
<evidence type="ECO:0000313" key="2">
    <source>
        <dbReference type="Proteomes" id="UP000789366"/>
    </source>
</evidence>
<evidence type="ECO:0000313" key="1">
    <source>
        <dbReference type="EMBL" id="CAG8793372.1"/>
    </source>
</evidence>
<feature type="non-terminal residue" evidence="1">
    <location>
        <position position="1"/>
    </location>
</feature>
<organism evidence="1 2">
    <name type="scientific">Cetraspora pellucida</name>
    <dbReference type="NCBI Taxonomy" id="1433469"/>
    <lineage>
        <taxon>Eukaryota</taxon>
        <taxon>Fungi</taxon>
        <taxon>Fungi incertae sedis</taxon>
        <taxon>Mucoromycota</taxon>
        <taxon>Glomeromycotina</taxon>
        <taxon>Glomeromycetes</taxon>
        <taxon>Diversisporales</taxon>
        <taxon>Gigasporaceae</taxon>
        <taxon>Cetraspora</taxon>
    </lineage>
</organism>
<comment type="caution">
    <text evidence="1">The sequence shown here is derived from an EMBL/GenBank/DDBJ whole genome shotgun (WGS) entry which is preliminary data.</text>
</comment>
<keyword evidence="2" id="KW-1185">Reference proteome</keyword>